<sequence>MKQKQDSTKGPVLEKRIAGGILIRESGGEVSRRHTKADVQGNDKGKGILIALDDSDSDSDSDPLAKKKDYASSSSQHPPLGGKAEPIHPSDRRGCTSWSCNNGWDVRRRRMAQTQQLCGSGEGIGTSGLRAIGTGGHI</sequence>
<feature type="region of interest" description="Disordered" evidence="1">
    <location>
        <begin position="1"/>
        <end position="102"/>
    </location>
</feature>
<protein>
    <submittedName>
        <fullName evidence="2">Uncharacterized protein</fullName>
    </submittedName>
</protein>
<feature type="compositionally biased region" description="Basic and acidic residues" evidence="1">
    <location>
        <begin position="1"/>
        <end position="17"/>
    </location>
</feature>
<comment type="caution">
    <text evidence="2">The sequence shown here is derived from an EMBL/GenBank/DDBJ whole genome shotgun (WGS) entry which is preliminary data.</text>
</comment>
<feature type="compositionally biased region" description="Basic and acidic residues" evidence="1">
    <location>
        <begin position="85"/>
        <end position="94"/>
    </location>
</feature>
<organism evidence="2 3">
    <name type="scientific">Rubus argutus</name>
    <name type="common">Southern blackberry</name>
    <dbReference type="NCBI Taxonomy" id="59490"/>
    <lineage>
        <taxon>Eukaryota</taxon>
        <taxon>Viridiplantae</taxon>
        <taxon>Streptophyta</taxon>
        <taxon>Embryophyta</taxon>
        <taxon>Tracheophyta</taxon>
        <taxon>Spermatophyta</taxon>
        <taxon>Magnoliopsida</taxon>
        <taxon>eudicotyledons</taxon>
        <taxon>Gunneridae</taxon>
        <taxon>Pentapetalae</taxon>
        <taxon>rosids</taxon>
        <taxon>fabids</taxon>
        <taxon>Rosales</taxon>
        <taxon>Rosaceae</taxon>
        <taxon>Rosoideae</taxon>
        <taxon>Rosoideae incertae sedis</taxon>
        <taxon>Rubus</taxon>
    </lineage>
</organism>
<evidence type="ECO:0000313" key="3">
    <source>
        <dbReference type="Proteomes" id="UP001457282"/>
    </source>
</evidence>
<reference evidence="2 3" key="1">
    <citation type="journal article" date="2023" name="G3 (Bethesda)">
        <title>A chromosome-length genome assembly and annotation of blackberry (Rubus argutus, cv. 'Hillquist').</title>
        <authorList>
            <person name="Bruna T."/>
            <person name="Aryal R."/>
            <person name="Dudchenko O."/>
            <person name="Sargent D.J."/>
            <person name="Mead D."/>
            <person name="Buti M."/>
            <person name="Cavallini A."/>
            <person name="Hytonen T."/>
            <person name="Andres J."/>
            <person name="Pham M."/>
            <person name="Weisz D."/>
            <person name="Mascagni F."/>
            <person name="Usai G."/>
            <person name="Natali L."/>
            <person name="Bassil N."/>
            <person name="Fernandez G.E."/>
            <person name="Lomsadze A."/>
            <person name="Armour M."/>
            <person name="Olukolu B."/>
            <person name="Poorten T."/>
            <person name="Britton C."/>
            <person name="Davik J."/>
            <person name="Ashrafi H."/>
            <person name="Aiden E.L."/>
            <person name="Borodovsky M."/>
            <person name="Worthington M."/>
        </authorList>
    </citation>
    <scope>NUCLEOTIDE SEQUENCE [LARGE SCALE GENOMIC DNA]</scope>
    <source>
        <strain evidence="2">PI 553951</strain>
    </source>
</reference>
<proteinExistence type="predicted"/>
<evidence type="ECO:0000256" key="1">
    <source>
        <dbReference type="SAM" id="MobiDB-lite"/>
    </source>
</evidence>
<keyword evidence="3" id="KW-1185">Reference proteome</keyword>
<gene>
    <name evidence="2" type="ORF">M0R45_023887</name>
</gene>
<evidence type="ECO:0000313" key="2">
    <source>
        <dbReference type="EMBL" id="KAK9926672.1"/>
    </source>
</evidence>
<name>A0AAW1WTL1_RUBAR</name>
<dbReference type="Proteomes" id="UP001457282">
    <property type="component" value="Unassembled WGS sequence"/>
</dbReference>
<dbReference type="AlphaFoldDB" id="A0AAW1WTL1"/>
<accession>A0AAW1WTL1</accession>
<feature type="region of interest" description="Disordered" evidence="1">
    <location>
        <begin position="118"/>
        <end position="138"/>
    </location>
</feature>
<dbReference type="EMBL" id="JBEDUW010000005">
    <property type="protein sequence ID" value="KAK9926672.1"/>
    <property type="molecule type" value="Genomic_DNA"/>
</dbReference>